<dbReference type="AlphaFoldDB" id="A0AAV1ZG61"/>
<dbReference type="Proteomes" id="UP001497382">
    <property type="component" value="Unassembled WGS sequence"/>
</dbReference>
<comment type="caution">
    <text evidence="1">The sequence shown here is derived from an EMBL/GenBank/DDBJ whole genome shotgun (WGS) entry which is preliminary data.</text>
</comment>
<evidence type="ECO:0000313" key="2">
    <source>
        <dbReference type="Proteomes" id="UP001497382"/>
    </source>
</evidence>
<organism evidence="1 2">
    <name type="scientific">Larinioides sclopetarius</name>
    <dbReference type="NCBI Taxonomy" id="280406"/>
    <lineage>
        <taxon>Eukaryota</taxon>
        <taxon>Metazoa</taxon>
        <taxon>Ecdysozoa</taxon>
        <taxon>Arthropoda</taxon>
        <taxon>Chelicerata</taxon>
        <taxon>Arachnida</taxon>
        <taxon>Araneae</taxon>
        <taxon>Araneomorphae</taxon>
        <taxon>Entelegynae</taxon>
        <taxon>Araneoidea</taxon>
        <taxon>Araneidae</taxon>
        <taxon>Larinioides</taxon>
    </lineage>
</organism>
<dbReference type="EMBL" id="CAXIEN010000050">
    <property type="protein sequence ID" value="CAL1270678.1"/>
    <property type="molecule type" value="Genomic_DNA"/>
</dbReference>
<reference evidence="1 2" key="1">
    <citation type="submission" date="2024-04" db="EMBL/GenBank/DDBJ databases">
        <authorList>
            <person name="Rising A."/>
            <person name="Reimegard J."/>
            <person name="Sonavane S."/>
            <person name="Akerstrom W."/>
            <person name="Nylinder S."/>
            <person name="Hedman E."/>
            <person name="Kallberg Y."/>
        </authorList>
    </citation>
    <scope>NUCLEOTIDE SEQUENCE [LARGE SCALE GENOMIC DNA]</scope>
</reference>
<protein>
    <submittedName>
        <fullName evidence="1">Uncharacterized protein</fullName>
    </submittedName>
</protein>
<keyword evidence="2" id="KW-1185">Reference proteome</keyword>
<proteinExistence type="predicted"/>
<evidence type="ECO:0000313" key="1">
    <source>
        <dbReference type="EMBL" id="CAL1270678.1"/>
    </source>
</evidence>
<sequence length="98" mass="11458">MKQKRDRLHFFPATIVGHSEHNFSSKMQEEWNSPKYRPRELLSHKTFDGITARTNDHPDLKLKATSLFFRRSTVVSASSVSCRVRYCSCKPFDTPVFH</sequence>
<name>A0AAV1ZG61_9ARAC</name>
<gene>
    <name evidence="1" type="ORF">LARSCL_LOCUS5434</name>
</gene>
<accession>A0AAV1ZG61</accession>